<dbReference type="EMBL" id="SDMP01000003">
    <property type="protein sequence ID" value="RYR66303.1"/>
    <property type="molecule type" value="Genomic_DNA"/>
</dbReference>
<name>A0A445DT09_ARAHY</name>
<evidence type="ECO:0000313" key="1">
    <source>
        <dbReference type="EMBL" id="RYR66303.1"/>
    </source>
</evidence>
<evidence type="ECO:0000313" key="2">
    <source>
        <dbReference type="Proteomes" id="UP000289738"/>
    </source>
</evidence>
<reference evidence="1 2" key="1">
    <citation type="submission" date="2019-01" db="EMBL/GenBank/DDBJ databases">
        <title>Sequencing of cultivated peanut Arachis hypogaea provides insights into genome evolution and oil improvement.</title>
        <authorList>
            <person name="Chen X."/>
        </authorList>
    </citation>
    <scope>NUCLEOTIDE SEQUENCE [LARGE SCALE GENOMIC DNA]</scope>
    <source>
        <strain evidence="2">cv. Fuhuasheng</strain>
        <tissue evidence="1">Leaves</tissue>
    </source>
</reference>
<evidence type="ECO:0008006" key="3">
    <source>
        <dbReference type="Google" id="ProtNLM"/>
    </source>
</evidence>
<organism evidence="1 2">
    <name type="scientific">Arachis hypogaea</name>
    <name type="common">Peanut</name>
    <dbReference type="NCBI Taxonomy" id="3818"/>
    <lineage>
        <taxon>Eukaryota</taxon>
        <taxon>Viridiplantae</taxon>
        <taxon>Streptophyta</taxon>
        <taxon>Embryophyta</taxon>
        <taxon>Tracheophyta</taxon>
        <taxon>Spermatophyta</taxon>
        <taxon>Magnoliopsida</taxon>
        <taxon>eudicotyledons</taxon>
        <taxon>Gunneridae</taxon>
        <taxon>Pentapetalae</taxon>
        <taxon>rosids</taxon>
        <taxon>fabids</taxon>
        <taxon>Fabales</taxon>
        <taxon>Fabaceae</taxon>
        <taxon>Papilionoideae</taxon>
        <taxon>50 kb inversion clade</taxon>
        <taxon>dalbergioids sensu lato</taxon>
        <taxon>Dalbergieae</taxon>
        <taxon>Pterocarpus clade</taxon>
        <taxon>Arachis</taxon>
    </lineage>
</organism>
<gene>
    <name evidence="1" type="ORF">Ahy_A03g012291</name>
</gene>
<protein>
    <recommendedName>
        <fullName evidence="3">Transposase MuDR plant domain-containing protein</fullName>
    </recommendedName>
</protein>
<dbReference type="PANTHER" id="PTHR31973">
    <property type="entry name" value="POLYPROTEIN, PUTATIVE-RELATED"/>
    <property type="match status" value="1"/>
</dbReference>
<accession>A0A445DT09</accession>
<comment type="caution">
    <text evidence="1">The sequence shown here is derived from an EMBL/GenBank/DDBJ whole genome shotgun (WGS) entry which is preliminary data.</text>
</comment>
<keyword evidence="2" id="KW-1185">Reference proteome</keyword>
<dbReference type="Proteomes" id="UP000289738">
    <property type="component" value="Chromosome A03"/>
</dbReference>
<proteinExistence type="predicted"/>
<dbReference type="STRING" id="3818.A0A445DT09"/>
<dbReference type="AlphaFoldDB" id="A0A445DT09"/>
<sequence>MKDYTIHRGVDYRVYELEPRTFYAKCTQYDASFDWLIRRYNGSHSCIRATISQDHSKLNSKTIVGAIKPLVEMDPSIKVKSVIAKAQSKFNYTISYHKAWLAKQKAVESIFGGWKASVQLFEEVQGIIPVEYALTFDGGYQWGHITTNLVECINSVFKGTFNLLVTALVKEKFYKLNELFTKKRAEAEACINAGHVFSKIVISKFHANQRASRSIQRLDWQVYVHDVYKMDQVRRVYRVRFRPLGNPTTWPTGSQRSAKMTRFFIEMDTQMLHGSRRCKQCGAEGNSVVDVVNADGLLACRSPTNCMILGKLRSNGKNFQCTAVPNLSPNRMVLNNNIIWHFTYV</sequence>